<comment type="caution">
    <text evidence="1">The sequence shown here is derived from an EMBL/GenBank/DDBJ whole genome shotgun (WGS) entry which is preliminary data.</text>
</comment>
<dbReference type="Proteomes" id="UP000677537">
    <property type="component" value="Unassembled WGS sequence"/>
</dbReference>
<dbReference type="RefSeq" id="WP_209370630.1">
    <property type="nucleotide sequence ID" value="NZ_JAGIZA010000002.1"/>
</dbReference>
<proteinExistence type="predicted"/>
<gene>
    <name evidence="1" type="primary">tssJ</name>
    <name evidence="1" type="ORF">J5Y10_03180</name>
</gene>
<dbReference type="PANTHER" id="PTHR37625:SF4">
    <property type="entry name" value="OUTER MEMBRANE LIPOPROTEIN"/>
    <property type="match status" value="1"/>
</dbReference>
<dbReference type="AlphaFoldDB" id="A0A940MWH9"/>
<dbReference type="InterPro" id="IPR038706">
    <property type="entry name" value="Type_VI_SciN-like_sf"/>
</dbReference>
<dbReference type="InterPro" id="IPR017734">
    <property type="entry name" value="T6SS_SciN"/>
</dbReference>
<protein>
    <submittedName>
        <fullName evidence="1">Type VI secretion system lipoprotein TssJ</fullName>
    </submittedName>
</protein>
<keyword evidence="2" id="KW-1185">Reference proteome</keyword>
<organism evidence="1 2">
    <name type="scientific">Roseomonas indoligenes</name>
    <dbReference type="NCBI Taxonomy" id="2820811"/>
    <lineage>
        <taxon>Bacteria</taxon>
        <taxon>Pseudomonadati</taxon>
        <taxon>Pseudomonadota</taxon>
        <taxon>Alphaproteobacteria</taxon>
        <taxon>Acetobacterales</taxon>
        <taxon>Roseomonadaceae</taxon>
        <taxon>Roseomonas</taxon>
    </lineage>
</organism>
<evidence type="ECO:0000313" key="2">
    <source>
        <dbReference type="Proteomes" id="UP000677537"/>
    </source>
</evidence>
<accession>A0A940MWH9</accession>
<name>A0A940MWH9_9PROT</name>
<evidence type="ECO:0000313" key="1">
    <source>
        <dbReference type="EMBL" id="MBP0491776.1"/>
    </source>
</evidence>
<reference evidence="1" key="1">
    <citation type="submission" date="2021-03" db="EMBL/GenBank/DDBJ databases">
        <authorList>
            <person name="So Y."/>
        </authorList>
    </citation>
    <scope>NUCLEOTIDE SEQUENCE</scope>
    <source>
        <strain evidence="1">SG15</strain>
    </source>
</reference>
<dbReference type="EMBL" id="JAGIZA010000002">
    <property type="protein sequence ID" value="MBP0491776.1"/>
    <property type="molecule type" value="Genomic_DNA"/>
</dbReference>
<dbReference type="Gene3D" id="2.60.40.4150">
    <property type="entry name" value="Type VI secretion system, lipoprotein SciN"/>
    <property type="match status" value="1"/>
</dbReference>
<dbReference type="PANTHER" id="PTHR37625">
    <property type="entry name" value="OUTER MEMBRANE LIPOPROTEIN-RELATED"/>
    <property type="match status" value="1"/>
</dbReference>
<sequence length="156" mass="16060">MIQRRPFLVLPALLLARCGAPPPPPPPVLALTIRGGADQNPDATGQAVPVSVRLFFLAGTGKFEAADVFALTEREGATLGADAVGSETVIIRPGESVSIEREMKPAAKFLGAVVLFRAIDGAKWRVSQPIAPSGPTRLLLTTSGTTATLAPAPAAA</sequence>
<dbReference type="Pfam" id="PF12790">
    <property type="entry name" value="T6SS-SciN"/>
    <property type="match status" value="1"/>
</dbReference>
<keyword evidence="1" id="KW-0449">Lipoprotein</keyword>
<dbReference type="NCBIfam" id="TIGR03352">
    <property type="entry name" value="VI_chp_3"/>
    <property type="match status" value="1"/>
</dbReference>